<organism evidence="2 3">
    <name type="scientific">Colletotrichum cuscutae</name>
    <dbReference type="NCBI Taxonomy" id="1209917"/>
    <lineage>
        <taxon>Eukaryota</taxon>
        <taxon>Fungi</taxon>
        <taxon>Dikarya</taxon>
        <taxon>Ascomycota</taxon>
        <taxon>Pezizomycotina</taxon>
        <taxon>Sordariomycetes</taxon>
        <taxon>Hypocreomycetidae</taxon>
        <taxon>Glomerellales</taxon>
        <taxon>Glomerellaceae</taxon>
        <taxon>Colletotrichum</taxon>
        <taxon>Colletotrichum acutatum species complex</taxon>
    </lineage>
</organism>
<reference evidence="2" key="1">
    <citation type="submission" date="2016-11" db="EMBL/GenBank/DDBJ databases">
        <title>The genome sequence of Colletotrichum cuscutae.</title>
        <authorList>
            <person name="Baroncelli R."/>
        </authorList>
    </citation>
    <scope>NUCLEOTIDE SEQUENCE</scope>
    <source>
        <strain evidence="2">IMI 304802</strain>
    </source>
</reference>
<evidence type="ECO:0000313" key="2">
    <source>
        <dbReference type="EMBL" id="KAK1487640.1"/>
    </source>
</evidence>
<gene>
    <name evidence="2" type="ORF">CCUS01_14934</name>
</gene>
<keyword evidence="3" id="KW-1185">Reference proteome</keyword>
<comment type="caution">
    <text evidence="2">The sequence shown here is derived from an EMBL/GenBank/DDBJ whole genome shotgun (WGS) entry which is preliminary data.</text>
</comment>
<dbReference type="EMBL" id="MPDP01000055">
    <property type="protein sequence ID" value="KAK1487640.1"/>
    <property type="molecule type" value="Genomic_DNA"/>
</dbReference>
<evidence type="ECO:0000313" key="3">
    <source>
        <dbReference type="Proteomes" id="UP001239213"/>
    </source>
</evidence>
<protein>
    <submittedName>
        <fullName evidence="2">Uncharacterized protein</fullName>
    </submittedName>
</protein>
<sequence>MADKRLPHLSPFRSYSRTEESGLAIFRHCTASTVYDTGMIEDNPGDAATCGLVRTVAYRECSASRSFADLTDRIGVGSVTGQWGHHKETTKLNRAAKKQATKGLCSENQVEVLRFGITTVNTIPSTLVCQPYLIGIPQVRHPICATESDMNFPDRRPTPPIPSGTGP</sequence>
<name>A0AAI9VFI5_9PEZI</name>
<dbReference type="AlphaFoldDB" id="A0AAI9VFI5"/>
<feature type="compositionally biased region" description="Pro residues" evidence="1">
    <location>
        <begin position="158"/>
        <end position="167"/>
    </location>
</feature>
<dbReference type="Proteomes" id="UP001239213">
    <property type="component" value="Unassembled WGS sequence"/>
</dbReference>
<accession>A0AAI9VFI5</accession>
<evidence type="ECO:0000256" key="1">
    <source>
        <dbReference type="SAM" id="MobiDB-lite"/>
    </source>
</evidence>
<feature type="region of interest" description="Disordered" evidence="1">
    <location>
        <begin position="147"/>
        <end position="167"/>
    </location>
</feature>
<proteinExistence type="predicted"/>